<sequence>MTNLEFKLLRHITKKEFLPSIISSGALLGEFVQRKGDNNYISFEANPTDDTLVRNFHIIKNWEESEVFELIFNGENLVRDGFNICSTIDGKRFSKIEIDLEMQAKGKDNIAHLVGDYAFIKGLVPLRYLTDISKQVVKQWASQNDINEFDIQRALYN</sequence>
<organism evidence="1 2">
    <name type="scientific">Alkalihalophilus pseudofirmus</name>
    <name type="common">Bacillus pseudofirmus</name>
    <dbReference type="NCBI Taxonomy" id="79885"/>
    <lineage>
        <taxon>Bacteria</taxon>
        <taxon>Bacillati</taxon>
        <taxon>Bacillota</taxon>
        <taxon>Bacilli</taxon>
        <taxon>Bacillales</taxon>
        <taxon>Bacillaceae</taxon>
        <taxon>Alkalihalophilus</taxon>
    </lineage>
</organism>
<accession>A0AAJ2NPV4</accession>
<name>A0AAJ2NPV4_ALKPS</name>
<dbReference type="RefSeq" id="WP_323467076.1">
    <property type="nucleotide sequence ID" value="NZ_CP144224.1"/>
</dbReference>
<dbReference type="Proteomes" id="UP001285636">
    <property type="component" value="Unassembled WGS sequence"/>
</dbReference>
<proteinExistence type="predicted"/>
<dbReference type="AlphaFoldDB" id="A0AAJ2NPV4"/>
<reference evidence="1" key="1">
    <citation type="submission" date="2023-10" db="EMBL/GenBank/DDBJ databases">
        <title>Screening of Alkalihalophilus pseudofirmusBZ-TG-HK211 and Its Alleviation of Salt Stress on Rapeseed Growth.</title>
        <authorList>
            <person name="Zhao B."/>
            <person name="Guo T."/>
        </authorList>
    </citation>
    <scope>NUCLEOTIDE SEQUENCE</scope>
    <source>
        <strain evidence="1">BZ-TG-HK211</strain>
    </source>
</reference>
<evidence type="ECO:0000313" key="1">
    <source>
        <dbReference type="EMBL" id="MDV2886278.1"/>
    </source>
</evidence>
<gene>
    <name evidence="1" type="ORF">RYX45_13900</name>
</gene>
<evidence type="ECO:0000313" key="2">
    <source>
        <dbReference type="Proteomes" id="UP001285636"/>
    </source>
</evidence>
<comment type="caution">
    <text evidence="1">The sequence shown here is derived from an EMBL/GenBank/DDBJ whole genome shotgun (WGS) entry which is preliminary data.</text>
</comment>
<dbReference type="EMBL" id="JAWJAY010000003">
    <property type="protein sequence ID" value="MDV2886278.1"/>
    <property type="molecule type" value="Genomic_DNA"/>
</dbReference>
<protein>
    <submittedName>
        <fullName evidence="1">Uncharacterized protein</fullName>
    </submittedName>
</protein>